<accession>A0AAD2G4K5</accession>
<sequence>MMPNTPSMQGEANQFSGTPNVPREITENEKTLALTVKSWDQIGALKSEIVSSIMAKQASILSKRFANNDAKCHPRKRQKTGPLLTAETNSLEQASSRVSEIVTSDEGSAIESSADSQTTEESSLVDDLESDRQIDRLGKISRLMVQLEYFHQELRHEIVSISQEFDIDS</sequence>
<evidence type="ECO:0000313" key="3">
    <source>
        <dbReference type="Proteomes" id="UP001295423"/>
    </source>
</evidence>
<evidence type="ECO:0000256" key="1">
    <source>
        <dbReference type="SAM" id="MobiDB-lite"/>
    </source>
</evidence>
<reference evidence="2" key="1">
    <citation type="submission" date="2023-08" db="EMBL/GenBank/DDBJ databases">
        <authorList>
            <person name="Audoor S."/>
            <person name="Bilcke G."/>
        </authorList>
    </citation>
    <scope>NUCLEOTIDE SEQUENCE</scope>
</reference>
<name>A0AAD2G4K5_9STRA</name>
<proteinExistence type="predicted"/>
<dbReference type="Proteomes" id="UP001295423">
    <property type="component" value="Unassembled WGS sequence"/>
</dbReference>
<gene>
    <name evidence="2" type="ORF">CYCCA115_LOCUS19812</name>
</gene>
<protein>
    <submittedName>
        <fullName evidence="2">Uncharacterized protein</fullName>
    </submittedName>
</protein>
<dbReference type="EMBL" id="CAKOGP040002114">
    <property type="protein sequence ID" value="CAJ1962699.1"/>
    <property type="molecule type" value="Genomic_DNA"/>
</dbReference>
<feature type="compositionally biased region" description="Polar residues" evidence="1">
    <location>
        <begin position="86"/>
        <end position="122"/>
    </location>
</feature>
<feature type="compositionally biased region" description="Polar residues" evidence="1">
    <location>
        <begin position="1"/>
        <end position="19"/>
    </location>
</feature>
<comment type="caution">
    <text evidence="2">The sequence shown here is derived from an EMBL/GenBank/DDBJ whole genome shotgun (WGS) entry which is preliminary data.</text>
</comment>
<feature type="region of interest" description="Disordered" evidence="1">
    <location>
        <begin position="69"/>
        <end position="127"/>
    </location>
</feature>
<organism evidence="2 3">
    <name type="scientific">Cylindrotheca closterium</name>
    <dbReference type="NCBI Taxonomy" id="2856"/>
    <lineage>
        <taxon>Eukaryota</taxon>
        <taxon>Sar</taxon>
        <taxon>Stramenopiles</taxon>
        <taxon>Ochrophyta</taxon>
        <taxon>Bacillariophyta</taxon>
        <taxon>Bacillariophyceae</taxon>
        <taxon>Bacillariophycidae</taxon>
        <taxon>Bacillariales</taxon>
        <taxon>Bacillariaceae</taxon>
        <taxon>Cylindrotheca</taxon>
    </lineage>
</organism>
<feature type="region of interest" description="Disordered" evidence="1">
    <location>
        <begin position="1"/>
        <end position="22"/>
    </location>
</feature>
<dbReference type="AlphaFoldDB" id="A0AAD2G4K5"/>
<evidence type="ECO:0000313" key="2">
    <source>
        <dbReference type="EMBL" id="CAJ1962699.1"/>
    </source>
</evidence>
<keyword evidence="3" id="KW-1185">Reference proteome</keyword>